<proteinExistence type="predicted"/>
<dbReference type="InterPro" id="IPR044281">
    <property type="entry name" value="IMP4/RPF1"/>
</dbReference>
<dbReference type="SMART" id="SM00879">
    <property type="entry name" value="Brix"/>
    <property type="match status" value="1"/>
</dbReference>
<evidence type="ECO:0000256" key="1">
    <source>
        <dbReference type="SAM" id="MobiDB-lite"/>
    </source>
</evidence>
<sequence>MKQKISIKHDDSDDDSAGGGNNDGFAVMENEFYPDEEDQGPKLSPEEEKKAADERKKQKKLEQLDKKIKKLSKKHEKEKTSLRVASEIKNKRKRQEVVILQKMAQKQTKLIEKLKKKKVRGEEGEEAMPKGVTKTIESMRVADETLIAEGDDEEIKGDQEIDEFSKYFKNETTPKILMTTNRRPKGGIFDFLKEVKDAIPNTEYYERKNFRIKQVIEWAIKRDYTDILVFYEKHDTLIQSHLPDGPTATFRVSGVKLRKEIYHHAVPSSYNPELILNNFDTMLGHRIGRMLASMYPQSPNFHGRRVVTFHNQRDFIFFRQHRYEFTEDHQRANLQEIGPRFTLKLHALQLGTLDTKFGEFEYIFKPKMGVNRKQFYM</sequence>
<dbReference type="PROSITE" id="PS50833">
    <property type="entry name" value="BRIX"/>
    <property type="match status" value="1"/>
</dbReference>
<dbReference type="EMBL" id="CCKQ01004256">
    <property type="protein sequence ID" value="CDW75412.1"/>
    <property type="molecule type" value="Genomic_DNA"/>
</dbReference>
<evidence type="ECO:0000313" key="3">
    <source>
        <dbReference type="EMBL" id="CDW75412.1"/>
    </source>
</evidence>
<accession>A0A078A0M5</accession>
<dbReference type="Proteomes" id="UP000039865">
    <property type="component" value="Unassembled WGS sequence"/>
</dbReference>
<reference evidence="3 4" key="1">
    <citation type="submission" date="2014-06" db="EMBL/GenBank/DDBJ databases">
        <authorList>
            <person name="Swart Estienne"/>
        </authorList>
    </citation>
    <scope>NUCLEOTIDE SEQUENCE [LARGE SCALE GENOMIC DNA]</scope>
    <source>
        <strain evidence="3 4">130c</strain>
    </source>
</reference>
<gene>
    <name evidence="3" type="primary">Contig7666.g8174</name>
    <name evidence="3" type="ORF">STYLEM_4402</name>
</gene>
<evidence type="ECO:0000313" key="4">
    <source>
        <dbReference type="Proteomes" id="UP000039865"/>
    </source>
</evidence>
<protein>
    <submittedName>
        <fullName evidence="3">Ribosome production factor 1</fullName>
    </submittedName>
</protein>
<dbReference type="GO" id="GO:0005730">
    <property type="term" value="C:nucleolus"/>
    <property type="evidence" value="ECO:0007669"/>
    <property type="project" value="TreeGrafter"/>
</dbReference>
<dbReference type="Gene3D" id="3.40.50.10480">
    <property type="entry name" value="Probable brix-domain ribosomal biogenesis protein"/>
    <property type="match status" value="1"/>
</dbReference>
<dbReference type="GO" id="GO:0042134">
    <property type="term" value="F:rRNA primary transcript binding"/>
    <property type="evidence" value="ECO:0007669"/>
    <property type="project" value="InterPro"/>
</dbReference>
<dbReference type="GO" id="GO:0000460">
    <property type="term" value="P:maturation of 5.8S rRNA"/>
    <property type="evidence" value="ECO:0007669"/>
    <property type="project" value="TreeGrafter"/>
</dbReference>
<dbReference type="SUPFAM" id="SSF52954">
    <property type="entry name" value="Class II aaRS ABD-related"/>
    <property type="match status" value="1"/>
</dbReference>
<dbReference type="AlphaFoldDB" id="A0A078A0M5"/>
<dbReference type="GO" id="GO:0000470">
    <property type="term" value="P:maturation of LSU-rRNA"/>
    <property type="evidence" value="ECO:0007669"/>
    <property type="project" value="TreeGrafter"/>
</dbReference>
<dbReference type="FunCoup" id="A0A078A0M5">
    <property type="interactions" value="159"/>
</dbReference>
<feature type="domain" description="Brix" evidence="2">
    <location>
        <begin position="174"/>
        <end position="354"/>
    </location>
</feature>
<dbReference type="Pfam" id="PF04427">
    <property type="entry name" value="Brix"/>
    <property type="match status" value="1"/>
</dbReference>
<dbReference type="PANTHER" id="PTHR22734">
    <property type="entry name" value="U3 SMALL NUCLEOLAR RIBONUCLEOPROTEIN PROTEIN IMP4"/>
    <property type="match status" value="1"/>
</dbReference>
<feature type="compositionally biased region" description="Basic and acidic residues" evidence="1">
    <location>
        <begin position="75"/>
        <end position="87"/>
    </location>
</feature>
<dbReference type="InterPro" id="IPR007109">
    <property type="entry name" value="Brix"/>
</dbReference>
<feature type="compositionally biased region" description="Basic and acidic residues" evidence="1">
    <location>
        <begin position="44"/>
        <end position="66"/>
    </location>
</feature>
<dbReference type="InParanoid" id="A0A078A0M5"/>
<feature type="region of interest" description="Disordered" evidence="1">
    <location>
        <begin position="1"/>
        <end position="87"/>
    </location>
</feature>
<dbReference type="OMA" id="AWIISNK"/>
<name>A0A078A0M5_STYLE</name>
<dbReference type="GO" id="GO:0030687">
    <property type="term" value="C:preribosome, large subunit precursor"/>
    <property type="evidence" value="ECO:0007669"/>
    <property type="project" value="TreeGrafter"/>
</dbReference>
<keyword evidence="4" id="KW-1185">Reference proteome</keyword>
<organism evidence="3 4">
    <name type="scientific">Stylonychia lemnae</name>
    <name type="common">Ciliate</name>
    <dbReference type="NCBI Taxonomy" id="5949"/>
    <lineage>
        <taxon>Eukaryota</taxon>
        <taxon>Sar</taxon>
        <taxon>Alveolata</taxon>
        <taxon>Ciliophora</taxon>
        <taxon>Intramacronucleata</taxon>
        <taxon>Spirotrichea</taxon>
        <taxon>Stichotrichia</taxon>
        <taxon>Sporadotrichida</taxon>
        <taxon>Oxytrichidae</taxon>
        <taxon>Stylonychinae</taxon>
        <taxon>Stylonychia</taxon>
    </lineage>
</organism>
<dbReference type="OrthoDB" id="264354at2759"/>
<dbReference type="PANTHER" id="PTHR22734:SF3">
    <property type="entry name" value="RIBOSOME PRODUCTION FACTOR 1"/>
    <property type="match status" value="1"/>
</dbReference>
<evidence type="ECO:0000259" key="2">
    <source>
        <dbReference type="PROSITE" id="PS50833"/>
    </source>
</evidence>